<sequence>MDKELKVMASYVSKLKFLLQKDQQQEPHTANLLGSHGSSNQDEKNDLPQGENTVESCTRKKPKYQTPTTEQKERLNCAFRSCPYPDKIALEELAAALNMSSTQIKYWFQNNKTRIKKLKMNEEHEQLQKENENLKEENTELRNRMKNSTCRRCDLPLFQIDCDHLEDSVPMGQNKCKHGVTSNLIPQAASSLLPSSSGPVVPSSNLGSNAAFMAETVMPPSVLQPAPVIPDANLSIWHNLSVNGNDDYAERIILLDLAKRAMEEFTSLMEDKENEVKILWLPHMDILGVETLNYQEYLARSMATGQKPVDLKVNATRDTAIVNGSCVDLVQGLLDANRWRELFPGIVASANTTKIISTGPYNSYDKLLQLMRAELQVMLPKVPVFDVTFLRQSVHIKRGLWYVVDVSIDSVLPSGQTSRTAAARRMEVRLLPSGCIIQEMDNGYSKVTWMMHAAYDERVMPDVYHSLFRSGIAFGACRWVASLQRHSQFFSSLRNYIPCPGSTVTDLLRRRKILQLVKQMTSSFTAQCATMSKAMLRDDDFTYFENRIIGCAPGEPAGLVLSATTPVWFPEVNPRHLFEYLRSEQKPGQWRCLFGEQLHQSSVLPYGVPLNGSAYRMVDGLHEGHAISLISPRKMGDNISSTLLLQEARVDLSGSLIVYAGTDVNTIDSVMNGSLDPATVFLLPSGCAILPDCNDSFPLLPAASTAGQARRSKPGGSFVTVTYQMFVSSNGTAVSVRASLDKGRDALKKATNIFMDTVRLMADIAGDISM</sequence>
<evidence type="ECO:0000256" key="10">
    <source>
        <dbReference type="RuleBase" id="RU000682"/>
    </source>
</evidence>
<feature type="DNA-binding region" description="Homeobox" evidence="9">
    <location>
        <begin position="60"/>
        <end position="119"/>
    </location>
</feature>
<dbReference type="PROSITE" id="PS50071">
    <property type="entry name" value="HOMEOBOX_2"/>
    <property type="match status" value="1"/>
</dbReference>
<dbReference type="Pfam" id="PF25797">
    <property type="entry name" value="PDF2_C"/>
    <property type="match status" value="1"/>
</dbReference>
<dbReference type="Pfam" id="PF01852">
    <property type="entry name" value="START"/>
    <property type="match status" value="1"/>
</dbReference>
<evidence type="ECO:0008006" key="17">
    <source>
        <dbReference type="Google" id="ProtNLM"/>
    </source>
</evidence>
<evidence type="ECO:0000256" key="11">
    <source>
        <dbReference type="SAM" id="Coils"/>
    </source>
</evidence>
<feature type="region of interest" description="Disordered" evidence="12">
    <location>
        <begin position="29"/>
        <end position="70"/>
    </location>
</feature>
<evidence type="ECO:0000259" key="14">
    <source>
        <dbReference type="PROSITE" id="PS50848"/>
    </source>
</evidence>
<evidence type="ECO:0000313" key="16">
    <source>
        <dbReference type="Proteomes" id="UP000032180"/>
    </source>
</evidence>
<evidence type="ECO:0000256" key="8">
    <source>
        <dbReference type="ARBA" id="ARBA00023242"/>
    </source>
</evidence>
<dbReference type="PANTHER" id="PTHR45654">
    <property type="entry name" value="HOMEOBOX-LEUCINE ZIPPER PROTEIN MERISTEM L1"/>
    <property type="match status" value="1"/>
</dbReference>
<reference evidence="16" key="2">
    <citation type="submission" date="2013-12" db="EMBL/GenBank/DDBJ databases">
        <authorList>
            <person name="Yu Y."/>
            <person name="Lee S."/>
            <person name="de Baynast K."/>
            <person name="Wissotski M."/>
            <person name="Liu L."/>
            <person name="Talag J."/>
            <person name="Goicoechea J."/>
            <person name="Angelova A."/>
            <person name="Jetty R."/>
            <person name="Kudrna D."/>
            <person name="Golser W."/>
            <person name="Rivera L."/>
            <person name="Zhang J."/>
            <person name="Wing R."/>
        </authorList>
    </citation>
    <scope>NUCLEOTIDE SEQUENCE</scope>
</reference>
<dbReference type="InterPro" id="IPR002913">
    <property type="entry name" value="START_lipid-bd_dom"/>
</dbReference>
<feature type="coiled-coil region" evidence="11">
    <location>
        <begin position="110"/>
        <end position="151"/>
    </location>
</feature>
<protein>
    <recommendedName>
        <fullName evidence="17">Homeobox domain-containing protein</fullName>
    </recommendedName>
</protein>
<dbReference type="Proteomes" id="UP000032180">
    <property type="component" value="Chromosome 8"/>
</dbReference>
<dbReference type="CDD" id="cd14686">
    <property type="entry name" value="bZIP"/>
    <property type="match status" value="1"/>
</dbReference>
<keyword evidence="4 11" id="KW-0175">Coiled coil</keyword>
<keyword evidence="6 9" id="KW-0371">Homeobox</keyword>
<dbReference type="Pfam" id="PF00046">
    <property type="entry name" value="Homeodomain"/>
    <property type="match status" value="1"/>
</dbReference>
<dbReference type="CDD" id="cd00086">
    <property type="entry name" value="homeodomain"/>
    <property type="match status" value="1"/>
</dbReference>
<dbReference type="SUPFAM" id="SSF46689">
    <property type="entry name" value="Homeodomain-like"/>
    <property type="match status" value="1"/>
</dbReference>
<feature type="domain" description="Homeobox" evidence="13">
    <location>
        <begin position="58"/>
        <end position="118"/>
    </location>
</feature>
<keyword evidence="7" id="KW-0804">Transcription</keyword>
<accession>A0A0D9X6C5</accession>
<evidence type="ECO:0000256" key="4">
    <source>
        <dbReference type="ARBA" id="ARBA00023054"/>
    </source>
</evidence>
<organism evidence="15 16">
    <name type="scientific">Leersia perrieri</name>
    <dbReference type="NCBI Taxonomy" id="77586"/>
    <lineage>
        <taxon>Eukaryota</taxon>
        <taxon>Viridiplantae</taxon>
        <taxon>Streptophyta</taxon>
        <taxon>Embryophyta</taxon>
        <taxon>Tracheophyta</taxon>
        <taxon>Spermatophyta</taxon>
        <taxon>Magnoliopsida</taxon>
        <taxon>Liliopsida</taxon>
        <taxon>Poales</taxon>
        <taxon>Poaceae</taxon>
        <taxon>BOP clade</taxon>
        <taxon>Oryzoideae</taxon>
        <taxon>Oryzeae</taxon>
        <taxon>Oryzinae</taxon>
        <taxon>Leersia</taxon>
    </lineage>
</organism>
<dbReference type="SMART" id="SM00234">
    <property type="entry name" value="START"/>
    <property type="match status" value="1"/>
</dbReference>
<dbReference type="SUPFAM" id="SSF55961">
    <property type="entry name" value="Bet v1-like"/>
    <property type="match status" value="1"/>
</dbReference>
<dbReference type="eggNOG" id="ENOG502QUAY">
    <property type="taxonomic scope" value="Eukaryota"/>
</dbReference>
<dbReference type="STRING" id="77586.A0A0D9X6C5"/>
<dbReference type="GO" id="GO:0005634">
    <property type="term" value="C:nucleus"/>
    <property type="evidence" value="ECO:0007669"/>
    <property type="project" value="UniProtKB-SubCell"/>
</dbReference>
<evidence type="ECO:0000259" key="13">
    <source>
        <dbReference type="PROSITE" id="PS50071"/>
    </source>
</evidence>
<dbReference type="GO" id="GO:0003677">
    <property type="term" value="F:DNA binding"/>
    <property type="evidence" value="ECO:0007669"/>
    <property type="project" value="UniProtKB-UniRule"/>
</dbReference>
<evidence type="ECO:0000256" key="9">
    <source>
        <dbReference type="PROSITE-ProRule" id="PRU00108"/>
    </source>
</evidence>
<feature type="domain" description="START" evidence="14">
    <location>
        <begin position="247"/>
        <end position="492"/>
    </location>
</feature>
<dbReference type="CDD" id="cd08875">
    <property type="entry name" value="START_ArGLABRA2_like"/>
    <property type="match status" value="1"/>
</dbReference>
<reference evidence="15" key="3">
    <citation type="submission" date="2015-04" db="UniProtKB">
        <authorList>
            <consortium name="EnsemblPlants"/>
        </authorList>
    </citation>
    <scope>IDENTIFICATION</scope>
</reference>
<keyword evidence="5 9" id="KW-0238">DNA-binding</keyword>
<evidence type="ECO:0000256" key="12">
    <source>
        <dbReference type="SAM" id="MobiDB-lite"/>
    </source>
</evidence>
<dbReference type="GO" id="GO:0008289">
    <property type="term" value="F:lipid binding"/>
    <property type="evidence" value="ECO:0007669"/>
    <property type="project" value="InterPro"/>
</dbReference>
<dbReference type="PANTHER" id="PTHR45654:SF111">
    <property type="entry name" value="HOMEOBOX-LEUCINE ZIPPER PROTEIN ROC6"/>
    <property type="match status" value="1"/>
</dbReference>
<dbReference type="InterPro" id="IPR001356">
    <property type="entry name" value="HD"/>
</dbReference>
<dbReference type="Gramene" id="LPERR08G08160.1">
    <property type="protein sequence ID" value="LPERR08G08160.1"/>
    <property type="gene ID" value="LPERR08G08160"/>
</dbReference>
<evidence type="ECO:0000256" key="6">
    <source>
        <dbReference type="ARBA" id="ARBA00023155"/>
    </source>
</evidence>
<evidence type="ECO:0000256" key="3">
    <source>
        <dbReference type="ARBA" id="ARBA00023015"/>
    </source>
</evidence>
<evidence type="ECO:0000256" key="7">
    <source>
        <dbReference type="ARBA" id="ARBA00023163"/>
    </source>
</evidence>
<dbReference type="InterPro" id="IPR057993">
    <property type="entry name" value="HD-Zip_IV_C"/>
</dbReference>
<comment type="similarity">
    <text evidence="2">Belongs to the HD-ZIP homeobox family. Class IV subfamily.</text>
</comment>
<proteinExistence type="inferred from homology"/>
<dbReference type="InterPro" id="IPR042160">
    <property type="entry name" value="HD-Zip_IV"/>
</dbReference>
<evidence type="ECO:0000256" key="5">
    <source>
        <dbReference type="ARBA" id="ARBA00023125"/>
    </source>
</evidence>
<dbReference type="SMART" id="SM00389">
    <property type="entry name" value="HOX"/>
    <property type="match status" value="1"/>
</dbReference>
<evidence type="ECO:0000256" key="1">
    <source>
        <dbReference type="ARBA" id="ARBA00004123"/>
    </source>
</evidence>
<dbReference type="InterPro" id="IPR009057">
    <property type="entry name" value="Homeodomain-like_sf"/>
</dbReference>
<reference evidence="15 16" key="1">
    <citation type="submission" date="2012-08" db="EMBL/GenBank/DDBJ databases">
        <title>Oryza genome evolution.</title>
        <authorList>
            <person name="Wing R.A."/>
        </authorList>
    </citation>
    <scope>NUCLEOTIDE SEQUENCE</scope>
</reference>
<evidence type="ECO:0000313" key="15">
    <source>
        <dbReference type="EnsemblPlants" id="LPERR08G08160.1"/>
    </source>
</evidence>
<comment type="subcellular location">
    <subcellularLocation>
        <location evidence="1 9 10">Nucleus</location>
    </subcellularLocation>
</comment>
<keyword evidence="8 9" id="KW-0539">Nucleus</keyword>
<dbReference type="AlphaFoldDB" id="A0A0D9X6C5"/>
<dbReference type="Gene3D" id="1.10.10.60">
    <property type="entry name" value="Homeodomain-like"/>
    <property type="match status" value="1"/>
</dbReference>
<evidence type="ECO:0000256" key="2">
    <source>
        <dbReference type="ARBA" id="ARBA00006789"/>
    </source>
</evidence>
<dbReference type="HOGENOM" id="CLU_015002_2_1_1"/>
<keyword evidence="16" id="KW-1185">Reference proteome</keyword>
<name>A0A0D9X6C5_9ORYZ</name>
<dbReference type="PROSITE" id="PS50848">
    <property type="entry name" value="START"/>
    <property type="match status" value="1"/>
</dbReference>
<keyword evidence="3" id="KW-0805">Transcription regulation</keyword>
<dbReference type="EnsemblPlants" id="LPERR08G08160.1">
    <property type="protein sequence ID" value="LPERR08G08160.1"/>
    <property type="gene ID" value="LPERR08G08160"/>
</dbReference>